<proteinExistence type="predicted"/>
<dbReference type="EMBL" id="JAGTJQ010000010">
    <property type="protein sequence ID" value="KAH7021340.1"/>
    <property type="molecule type" value="Genomic_DNA"/>
</dbReference>
<dbReference type="SUPFAM" id="SSF48403">
    <property type="entry name" value="Ankyrin repeat"/>
    <property type="match status" value="1"/>
</dbReference>
<dbReference type="Proteomes" id="UP000756346">
    <property type="component" value="Unassembled WGS sequence"/>
</dbReference>
<sequence length="113" mass="12604">MACESPFVCPETIQCLLRHGVDPTGPNLDGRTPLHALCENRELSNQQTLEVVQALMAGLPAREQCVILKSRTRQSRSTPLDFARREGQFLVIRWLEELEAQLFKTSGTGLLGL</sequence>
<dbReference type="InterPro" id="IPR002110">
    <property type="entry name" value="Ankyrin_rpt"/>
</dbReference>
<keyword evidence="2" id="KW-1185">Reference proteome</keyword>
<protein>
    <recommendedName>
        <fullName evidence="3">Ankyrin repeat-containing domain protein</fullName>
    </recommendedName>
</protein>
<evidence type="ECO:0008006" key="3">
    <source>
        <dbReference type="Google" id="ProtNLM"/>
    </source>
</evidence>
<evidence type="ECO:0000313" key="2">
    <source>
        <dbReference type="Proteomes" id="UP000756346"/>
    </source>
</evidence>
<dbReference type="Gene3D" id="1.25.40.20">
    <property type="entry name" value="Ankyrin repeat-containing domain"/>
    <property type="match status" value="1"/>
</dbReference>
<dbReference type="RefSeq" id="XP_046007541.1">
    <property type="nucleotide sequence ID" value="XM_046155328.1"/>
</dbReference>
<reference evidence="1" key="1">
    <citation type="journal article" date="2021" name="Nat. Commun.">
        <title>Genetic determinants of endophytism in the Arabidopsis root mycobiome.</title>
        <authorList>
            <person name="Mesny F."/>
            <person name="Miyauchi S."/>
            <person name="Thiergart T."/>
            <person name="Pickel B."/>
            <person name="Atanasova L."/>
            <person name="Karlsson M."/>
            <person name="Huettel B."/>
            <person name="Barry K.W."/>
            <person name="Haridas S."/>
            <person name="Chen C."/>
            <person name="Bauer D."/>
            <person name="Andreopoulos W."/>
            <person name="Pangilinan J."/>
            <person name="LaButti K."/>
            <person name="Riley R."/>
            <person name="Lipzen A."/>
            <person name="Clum A."/>
            <person name="Drula E."/>
            <person name="Henrissat B."/>
            <person name="Kohler A."/>
            <person name="Grigoriev I.V."/>
            <person name="Martin F.M."/>
            <person name="Hacquard S."/>
        </authorList>
    </citation>
    <scope>NUCLEOTIDE SEQUENCE</scope>
    <source>
        <strain evidence="1">MPI-CAGE-CH-0230</strain>
    </source>
</reference>
<accession>A0A9P9BI92</accession>
<organism evidence="1 2">
    <name type="scientific">Microdochium trichocladiopsis</name>
    <dbReference type="NCBI Taxonomy" id="1682393"/>
    <lineage>
        <taxon>Eukaryota</taxon>
        <taxon>Fungi</taxon>
        <taxon>Dikarya</taxon>
        <taxon>Ascomycota</taxon>
        <taxon>Pezizomycotina</taxon>
        <taxon>Sordariomycetes</taxon>
        <taxon>Xylariomycetidae</taxon>
        <taxon>Xylariales</taxon>
        <taxon>Microdochiaceae</taxon>
        <taxon>Microdochium</taxon>
    </lineage>
</organism>
<name>A0A9P9BI92_9PEZI</name>
<comment type="caution">
    <text evidence="1">The sequence shown here is derived from an EMBL/GenBank/DDBJ whole genome shotgun (WGS) entry which is preliminary data.</text>
</comment>
<dbReference type="GeneID" id="70184874"/>
<dbReference type="InterPro" id="IPR036770">
    <property type="entry name" value="Ankyrin_rpt-contain_sf"/>
</dbReference>
<dbReference type="AlphaFoldDB" id="A0A9P9BI92"/>
<gene>
    <name evidence="1" type="ORF">B0I36DRAFT_334290</name>
</gene>
<evidence type="ECO:0000313" key="1">
    <source>
        <dbReference type="EMBL" id="KAH7021340.1"/>
    </source>
</evidence>
<dbReference type="Pfam" id="PF00023">
    <property type="entry name" value="Ank"/>
    <property type="match status" value="1"/>
</dbReference>